<sequence length="248" mass="28879">MQQSSALIKVVKQALKQHGFTYQQVAQHLGLTEASVKRMFSQQQFTLARIESICQLMALDFTDLLRLLEQAQWQVTQLSEQQEQQLTEDLTLLVVAVSALNHWTMQDMLQWYQLTPTECLQKLIKLDRLKLIELLPQNRIKLKVAPNFSWRNDGPIQRFFQQQLATDFIHHRFNGDQECLLVLNGMLSVSNNAVFQRKLKRLANEFNELVQQDSQLPLSQRHGSSVVLALRDWRFGALQRLLRQDNPS</sequence>
<reference evidence="2 3" key="1">
    <citation type="submission" date="2021-10" db="EMBL/GenBank/DDBJ databases">
        <title>Alishewanella koreense sp. nov. isolated from seawater of southwestern coast in South Korea and the proposal for the reclassification of Rheinheimera perlucida and Rheinheimera tuosuensis as Arsukibacterium perlucida and Arsukibacterium tuosuensis.</title>
        <authorList>
            <person name="Kim K.H."/>
            <person name="Ruan W."/>
            <person name="Kim K.R."/>
            <person name="Baek J.H."/>
            <person name="Jeon C.O."/>
        </authorList>
    </citation>
    <scope>NUCLEOTIDE SEQUENCE [LARGE SCALE GENOMIC DNA]</scope>
    <source>
        <strain evidence="2 3">16-MA</strain>
    </source>
</reference>
<evidence type="ECO:0000313" key="3">
    <source>
        <dbReference type="Proteomes" id="UP000633814"/>
    </source>
</evidence>
<name>A0ABS8C144_9ALTE</name>
<protein>
    <submittedName>
        <fullName evidence="2">Helix-turn-helix transcriptional regulator</fullName>
    </submittedName>
</protein>
<evidence type="ECO:0000313" key="2">
    <source>
        <dbReference type="EMBL" id="MCB5226030.1"/>
    </source>
</evidence>
<keyword evidence="3" id="KW-1185">Reference proteome</keyword>
<dbReference type="InterPro" id="IPR001387">
    <property type="entry name" value="Cro/C1-type_HTH"/>
</dbReference>
<dbReference type="RefSeq" id="WP_226750122.1">
    <property type="nucleotide sequence ID" value="NZ_JAEINI020000002.1"/>
</dbReference>
<feature type="domain" description="HTH cro/C1-type" evidence="1">
    <location>
        <begin position="11"/>
        <end position="64"/>
    </location>
</feature>
<proteinExistence type="predicted"/>
<dbReference type="InterPro" id="IPR010982">
    <property type="entry name" value="Lambda_DNA-bd_dom_sf"/>
</dbReference>
<evidence type="ECO:0000259" key="1">
    <source>
        <dbReference type="PROSITE" id="PS50943"/>
    </source>
</evidence>
<dbReference type="EMBL" id="JAEINI020000002">
    <property type="protein sequence ID" value="MCB5226030.1"/>
    <property type="molecule type" value="Genomic_DNA"/>
</dbReference>
<dbReference type="SUPFAM" id="SSF47413">
    <property type="entry name" value="lambda repressor-like DNA-binding domains"/>
    <property type="match status" value="1"/>
</dbReference>
<accession>A0ABS8C144</accession>
<dbReference type="Proteomes" id="UP000633814">
    <property type="component" value="Unassembled WGS sequence"/>
</dbReference>
<comment type="caution">
    <text evidence="2">The sequence shown here is derived from an EMBL/GenBank/DDBJ whole genome shotgun (WGS) entry which is preliminary data.</text>
</comment>
<dbReference type="PROSITE" id="PS50943">
    <property type="entry name" value="HTH_CROC1"/>
    <property type="match status" value="1"/>
</dbReference>
<gene>
    <name evidence="2" type="ORF">JAO78_004305</name>
</gene>
<dbReference type="Pfam" id="PF13443">
    <property type="entry name" value="HTH_26"/>
    <property type="match status" value="1"/>
</dbReference>
<organism evidence="2 3">
    <name type="scientific">Alishewanella maricola</name>
    <dbReference type="NCBI Taxonomy" id="2795740"/>
    <lineage>
        <taxon>Bacteria</taxon>
        <taxon>Pseudomonadati</taxon>
        <taxon>Pseudomonadota</taxon>
        <taxon>Gammaproteobacteria</taxon>
        <taxon>Alteromonadales</taxon>
        <taxon>Alteromonadaceae</taxon>
        <taxon>Alishewanella</taxon>
    </lineage>
</organism>